<dbReference type="EMBL" id="CATQJL010000316">
    <property type="protein sequence ID" value="CAJ0607092.1"/>
    <property type="molecule type" value="Genomic_DNA"/>
</dbReference>
<proteinExistence type="predicted"/>
<comment type="caution">
    <text evidence="2">The sequence shown here is derived from an EMBL/GenBank/DDBJ whole genome shotgun (WGS) entry which is preliminary data.</text>
</comment>
<evidence type="ECO:0000313" key="3">
    <source>
        <dbReference type="Proteomes" id="UP001176961"/>
    </source>
</evidence>
<dbReference type="AlphaFoldDB" id="A0AA36HBD1"/>
<gene>
    <name evidence="2" type="ORF">CYNAS_LOCUS19075</name>
</gene>
<sequence>MLASVQLWKYVVLFLLIGIVAAVIVYFLTCWAEYLEIVENKHVIREEIYTSDAPVCLGLSVRRFGKPPSKIIETTARLVMIISLVMLAKGVRLAWKIWHVSKSTVNEEELKNNPIKVLSETLQKDFLSSIADSGLAF</sequence>
<protein>
    <submittedName>
        <fullName evidence="2">Uncharacterized protein</fullName>
    </submittedName>
</protein>
<organism evidence="2 3">
    <name type="scientific">Cylicocyclus nassatus</name>
    <name type="common">Nematode worm</name>
    <dbReference type="NCBI Taxonomy" id="53992"/>
    <lineage>
        <taxon>Eukaryota</taxon>
        <taxon>Metazoa</taxon>
        <taxon>Ecdysozoa</taxon>
        <taxon>Nematoda</taxon>
        <taxon>Chromadorea</taxon>
        <taxon>Rhabditida</taxon>
        <taxon>Rhabditina</taxon>
        <taxon>Rhabditomorpha</taxon>
        <taxon>Strongyloidea</taxon>
        <taxon>Strongylidae</taxon>
        <taxon>Cylicocyclus</taxon>
    </lineage>
</organism>
<dbReference type="Proteomes" id="UP001176961">
    <property type="component" value="Unassembled WGS sequence"/>
</dbReference>
<keyword evidence="1" id="KW-1133">Transmembrane helix</keyword>
<name>A0AA36HBD1_CYLNA</name>
<evidence type="ECO:0000313" key="2">
    <source>
        <dbReference type="EMBL" id="CAJ0607092.1"/>
    </source>
</evidence>
<accession>A0AA36HBD1</accession>
<feature type="transmembrane region" description="Helical" evidence="1">
    <location>
        <begin position="7"/>
        <end position="28"/>
    </location>
</feature>
<reference evidence="2" key="1">
    <citation type="submission" date="2023-07" db="EMBL/GenBank/DDBJ databases">
        <authorList>
            <consortium name="CYATHOMIX"/>
        </authorList>
    </citation>
    <scope>NUCLEOTIDE SEQUENCE</scope>
    <source>
        <strain evidence="2">N/A</strain>
    </source>
</reference>
<keyword evidence="1" id="KW-0472">Membrane</keyword>
<keyword evidence="3" id="KW-1185">Reference proteome</keyword>
<keyword evidence="1" id="KW-0812">Transmembrane</keyword>
<evidence type="ECO:0000256" key="1">
    <source>
        <dbReference type="SAM" id="Phobius"/>
    </source>
</evidence>